<dbReference type="InterPro" id="IPR002223">
    <property type="entry name" value="Kunitz_BPTI"/>
</dbReference>
<evidence type="ECO:0000256" key="4">
    <source>
        <dbReference type="ARBA" id="ARBA00022900"/>
    </source>
</evidence>
<evidence type="ECO:0000256" key="1">
    <source>
        <dbReference type="ARBA" id="ARBA00004613"/>
    </source>
</evidence>
<evidence type="ECO:0000259" key="7">
    <source>
        <dbReference type="PROSITE" id="PS50279"/>
    </source>
</evidence>
<dbReference type="AlphaFoldDB" id="A0A0C9SFE6"/>
<dbReference type="Gene3D" id="4.10.410.10">
    <property type="entry name" value="Pancreatic trypsin inhibitor Kunitz domain"/>
    <property type="match status" value="1"/>
</dbReference>
<sequence length="198" mass="22632">MGFYAAALLLLSSITVYGDVKDEPQCPEVASPKTKYWDCYGQNEKRTCYRHAYYYNNSSNTCEYLGFQGCGGNNNNFLSRESCLSHCRTTPDSKNPDYERLKKYLPKCNETSNPPNVPGPVRRFFFNSTTKECHPVDVKFGDRYFPEMRICVDMCRAINRLPRCNEPKETGQSPTGWNCNVTDKISYTTCVKNVAAQK</sequence>
<evidence type="ECO:0000256" key="2">
    <source>
        <dbReference type="ARBA" id="ARBA00022525"/>
    </source>
</evidence>
<evidence type="ECO:0000256" key="6">
    <source>
        <dbReference type="SAM" id="SignalP"/>
    </source>
</evidence>
<accession>A0A0C9SFE6</accession>
<organism evidence="8">
    <name type="scientific">Amblyomma americanum</name>
    <name type="common">Lone star tick</name>
    <dbReference type="NCBI Taxonomy" id="6943"/>
    <lineage>
        <taxon>Eukaryota</taxon>
        <taxon>Metazoa</taxon>
        <taxon>Ecdysozoa</taxon>
        <taxon>Arthropoda</taxon>
        <taxon>Chelicerata</taxon>
        <taxon>Arachnida</taxon>
        <taxon>Acari</taxon>
        <taxon>Parasitiformes</taxon>
        <taxon>Ixodida</taxon>
        <taxon>Ixodoidea</taxon>
        <taxon>Ixodidae</taxon>
        <taxon>Amblyomminae</taxon>
        <taxon>Amblyomma</taxon>
    </lineage>
</organism>
<evidence type="ECO:0000256" key="3">
    <source>
        <dbReference type="ARBA" id="ARBA00022690"/>
    </source>
</evidence>
<keyword evidence="6" id="KW-0732">Signal</keyword>
<proteinExistence type="evidence at transcript level"/>
<dbReference type="SMART" id="SM00131">
    <property type="entry name" value="KU"/>
    <property type="match status" value="1"/>
</dbReference>
<dbReference type="GO" id="GO:0005615">
    <property type="term" value="C:extracellular space"/>
    <property type="evidence" value="ECO:0007669"/>
    <property type="project" value="TreeGrafter"/>
</dbReference>
<feature type="domain" description="BPTI/Kunitz inhibitor" evidence="7">
    <location>
        <begin position="26"/>
        <end position="87"/>
    </location>
</feature>
<keyword evidence="2" id="KW-0964">Secreted</keyword>
<evidence type="ECO:0000313" key="8">
    <source>
        <dbReference type="EMBL" id="JAG92468.1"/>
    </source>
</evidence>
<dbReference type="Pfam" id="PF00014">
    <property type="entry name" value="Kunitz_BPTI"/>
    <property type="match status" value="1"/>
</dbReference>
<name>A0A0C9SFE6_AMBAM</name>
<keyword evidence="5" id="KW-1015">Disulfide bond</keyword>
<evidence type="ECO:0000256" key="5">
    <source>
        <dbReference type="ARBA" id="ARBA00023157"/>
    </source>
</evidence>
<keyword evidence="3" id="KW-0646">Protease inhibitor</keyword>
<dbReference type="InterPro" id="IPR036880">
    <property type="entry name" value="Kunitz_BPTI_sf"/>
</dbReference>
<dbReference type="EMBL" id="GBZX01000272">
    <property type="protein sequence ID" value="JAG92468.1"/>
    <property type="molecule type" value="mRNA"/>
</dbReference>
<protein>
    <submittedName>
        <fullName evidence="8">Putative bpti/kunitz family of serine protease inhibitor</fullName>
    </submittedName>
</protein>
<dbReference type="PROSITE" id="PS50279">
    <property type="entry name" value="BPTI_KUNITZ_2"/>
    <property type="match status" value="1"/>
</dbReference>
<dbReference type="InterPro" id="IPR050098">
    <property type="entry name" value="TFPI/VKTCI-like"/>
</dbReference>
<dbReference type="PANTHER" id="PTHR10083">
    <property type="entry name" value="KUNITZ-TYPE PROTEASE INHIBITOR-RELATED"/>
    <property type="match status" value="1"/>
</dbReference>
<dbReference type="GO" id="GO:0004867">
    <property type="term" value="F:serine-type endopeptidase inhibitor activity"/>
    <property type="evidence" value="ECO:0007669"/>
    <property type="project" value="UniProtKB-KW"/>
</dbReference>
<comment type="subcellular location">
    <subcellularLocation>
        <location evidence="1">Secreted</location>
    </subcellularLocation>
</comment>
<dbReference type="SUPFAM" id="SSF57362">
    <property type="entry name" value="BPTI-like"/>
    <property type="match status" value="2"/>
</dbReference>
<feature type="chain" id="PRO_5002203135" evidence="6">
    <location>
        <begin position="19"/>
        <end position="198"/>
    </location>
</feature>
<keyword evidence="4" id="KW-0722">Serine protease inhibitor</keyword>
<dbReference type="PANTHER" id="PTHR10083:SF217">
    <property type="entry name" value="BOOPHILIN-H2"/>
    <property type="match status" value="1"/>
</dbReference>
<reference evidence="8" key="1">
    <citation type="journal article" date="2015" name="PLoS ONE">
        <title>An Insight into the Sialome of the Lone Star Tick, Amblyomma americanum, with a Glimpse on Its Time Dependent Gene Expression.</title>
        <authorList>
            <person name="Karim S."/>
            <person name="Ribeiro J.M."/>
        </authorList>
    </citation>
    <scope>NUCLEOTIDE SEQUENCE</scope>
    <source>
        <tissue evidence="8">Salivary gland</tissue>
    </source>
</reference>
<feature type="signal peptide" evidence="6">
    <location>
        <begin position="1"/>
        <end position="18"/>
    </location>
</feature>